<feature type="region of interest" description="Disordered" evidence="1">
    <location>
        <begin position="71"/>
        <end position="190"/>
    </location>
</feature>
<accession>A0A0C9WB28</accession>
<name>A0A0C9WB28_9AGAM</name>
<sequence length="347" mass="38103">MSPSIYSASPRSPHRCDRIMNTHYEDEYTASCSYNLPSPQLRRSLPYPPGQAPSPTAPVVTYSPTQLAAFGNLPPSPMHLQFPNRGRSVSHPQQQPLVGRRSFPALNRQPAPVSPLPPVPTGDQDPHPHLPTTGLFRDSPSPLSPTSSDHPASPASQGSPRRYGSNTFVQSSPPFGPMPRASDESDVSSLEPRRYVPRTWQVANPDPHPGPKVVIRGDNPLQGAYAIEGGKGSHVGTDPPPPYLVSPGTHFPLATGSQLDKALKISGVPMVVYREVIRCLKSEVGYERPFWRIRLSECGLDTDVIEYLLQEMSREVDWIGRAFLVFRSPSSTVPDSIPTTWMTQIHM</sequence>
<evidence type="ECO:0000256" key="1">
    <source>
        <dbReference type="SAM" id="MobiDB-lite"/>
    </source>
</evidence>
<evidence type="ECO:0000313" key="3">
    <source>
        <dbReference type="Proteomes" id="UP000053820"/>
    </source>
</evidence>
<organism evidence="2 3">
    <name type="scientific">Hydnomerulius pinastri MD-312</name>
    <dbReference type="NCBI Taxonomy" id="994086"/>
    <lineage>
        <taxon>Eukaryota</taxon>
        <taxon>Fungi</taxon>
        <taxon>Dikarya</taxon>
        <taxon>Basidiomycota</taxon>
        <taxon>Agaricomycotina</taxon>
        <taxon>Agaricomycetes</taxon>
        <taxon>Agaricomycetidae</taxon>
        <taxon>Boletales</taxon>
        <taxon>Boletales incertae sedis</taxon>
        <taxon>Leucogyrophana</taxon>
    </lineage>
</organism>
<reference evidence="2 3" key="1">
    <citation type="submission" date="2014-04" db="EMBL/GenBank/DDBJ databases">
        <title>Evolutionary Origins and Diversification of the Mycorrhizal Mutualists.</title>
        <authorList>
            <consortium name="DOE Joint Genome Institute"/>
            <consortium name="Mycorrhizal Genomics Consortium"/>
            <person name="Kohler A."/>
            <person name="Kuo A."/>
            <person name="Nagy L.G."/>
            <person name="Floudas D."/>
            <person name="Copeland A."/>
            <person name="Barry K.W."/>
            <person name="Cichocki N."/>
            <person name="Veneault-Fourrey C."/>
            <person name="LaButti K."/>
            <person name="Lindquist E.A."/>
            <person name="Lipzen A."/>
            <person name="Lundell T."/>
            <person name="Morin E."/>
            <person name="Murat C."/>
            <person name="Riley R."/>
            <person name="Ohm R."/>
            <person name="Sun H."/>
            <person name="Tunlid A."/>
            <person name="Henrissat B."/>
            <person name="Grigoriev I.V."/>
            <person name="Hibbett D.S."/>
            <person name="Martin F."/>
        </authorList>
    </citation>
    <scope>NUCLEOTIDE SEQUENCE [LARGE SCALE GENOMIC DNA]</scope>
    <source>
        <strain evidence="2 3">MD-312</strain>
    </source>
</reference>
<feature type="region of interest" description="Disordered" evidence="1">
    <location>
        <begin position="41"/>
        <end position="60"/>
    </location>
</feature>
<dbReference type="EMBL" id="KN839871">
    <property type="protein sequence ID" value="KIJ60507.1"/>
    <property type="molecule type" value="Genomic_DNA"/>
</dbReference>
<dbReference type="AlphaFoldDB" id="A0A0C9WB28"/>
<feature type="compositionally biased region" description="Pro residues" evidence="1">
    <location>
        <begin position="46"/>
        <end position="56"/>
    </location>
</feature>
<dbReference type="HOGENOM" id="CLU_053022_0_0_1"/>
<dbReference type="OrthoDB" id="3355668at2759"/>
<gene>
    <name evidence="2" type="ORF">HYDPIDRAFT_43224</name>
</gene>
<proteinExistence type="predicted"/>
<feature type="compositionally biased region" description="Low complexity" evidence="1">
    <location>
        <begin position="139"/>
        <end position="148"/>
    </location>
</feature>
<dbReference type="Proteomes" id="UP000053820">
    <property type="component" value="Unassembled WGS sequence"/>
</dbReference>
<feature type="compositionally biased region" description="Polar residues" evidence="1">
    <location>
        <begin position="154"/>
        <end position="173"/>
    </location>
</feature>
<evidence type="ECO:0000313" key="2">
    <source>
        <dbReference type="EMBL" id="KIJ60507.1"/>
    </source>
</evidence>
<keyword evidence="3" id="KW-1185">Reference proteome</keyword>
<protein>
    <submittedName>
        <fullName evidence="2">Uncharacterized protein</fullName>
    </submittedName>
</protein>